<dbReference type="SUPFAM" id="SSF55874">
    <property type="entry name" value="ATPase domain of HSP90 chaperone/DNA topoisomerase II/histidine kinase"/>
    <property type="match status" value="1"/>
</dbReference>
<evidence type="ECO:0000256" key="4">
    <source>
        <dbReference type="ARBA" id="ARBA00022679"/>
    </source>
</evidence>
<dbReference type="InterPro" id="IPR035965">
    <property type="entry name" value="PAS-like_dom_sf"/>
</dbReference>
<comment type="catalytic activity">
    <reaction evidence="1">
        <text>ATP + protein L-histidine = ADP + protein N-phospho-L-histidine.</text>
        <dbReference type="EC" id="2.7.13.3"/>
    </reaction>
</comment>
<name>A0A6M1T6G7_9BACT</name>
<accession>A0A6M1T6G7</accession>
<evidence type="ECO:0000313" key="10">
    <source>
        <dbReference type="Proteomes" id="UP000479132"/>
    </source>
</evidence>
<dbReference type="Pfam" id="PF07568">
    <property type="entry name" value="HisKA_2"/>
    <property type="match status" value="1"/>
</dbReference>
<keyword evidence="10" id="KW-1185">Reference proteome</keyword>
<reference evidence="9 10" key="1">
    <citation type="submission" date="2020-02" db="EMBL/GenBank/DDBJ databases">
        <title>Aliifodinibius halophilus 2W32, complete genome.</title>
        <authorList>
            <person name="Li Y."/>
            <person name="Wu S."/>
        </authorList>
    </citation>
    <scope>NUCLEOTIDE SEQUENCE [LARGE SCALE GENOMIC DNA]</scope>
    <source>
        <strain evidence="9 10">2W32</strain>
    </source>
</reference>
<evidence type="ECO:0000256" key="5">
    <source>
        <dbReference type="ARBA" id="ARBA00022741"/>
    </source>
</evidence>
<evidence type="ECO:0000313" key="9">
    <source>
        <dbReference type="EMBL" id="NGP88895.1"/>
    </source>
</evidence>
<dbReference type="CDD" id="cd00130">
    <property type="entry name" value="PAS"/>
    <property type="match status" value="3"/>
</dbReference>
<dbReference type="SMART" id="SM00091">
    <property type="entry name" value="PAS"/>
    <property type="match status" value="3"/>
</dbReference>
<dbReference type="PROSITE" id="PS50112">
    <property type="entry name" value="PAS"/>
    <property type="match status" value="3"/>
</dbReference>
<dbReference type="InterPro" id="IPR000014">
    <property type="entry name" value="PAS"/>
</dbReference>
<dbReference type="AlphaFoldDB" id="A0A6M1T6G7"/>
<dbReference type="PANTHER" id="PTHR41523">
    <property type="entry name" value="TWO-COMPONENT SYSTEM SENSOR PROTEIN"/>
    <property type="match status" value="1"/>
</dbReference>
<dbReference type="PANTHER" id="PTHR41523:SF8">
    <property type="entry name" value="ETHYLENE RESPONSE SENSOR PROTEIN"/>
    <property type="match status" value="1"/>
</dbReference>
<sequence length="592" mass="68117">MTLSKIPLDFEENSIPMIIYDESQSIVEVNKEACELYGFDREKLLSMNLVDLETGEQVPERLENFERQQAKYRADFWEHETKAGESIMVDILTQPVSYEGESQVLAIVQDVTTLGEKEFRDQVFQKILTCLQENLPALFYLFDAEGNLKQWNSYVEDTSGYSYAEISNMKTTDFFAREEEGEVIRAINEMFKHGESELKTKLSSKGGEKAPILFRAVKVKYEGQVLGMGIGLNLTNVVEAEKEAEHHRRILEAVIDQSPSLMYIKDEENRFRFANQAFLNLHGLDRDEIIGKKDAEVLTEYDIKLMRKTDRRVCRTGEMYNRQEEVRVNGEKRTYLSSKLQLSGIEGYENYLFGMSTDITRQKNMEKILKKSLRQKEVLLSEVHHRVKNNLAVISALMELEVLDSDNDKLQKKLNRNLSRIKTIAFIHEILYQEQDFSKIEFGINIDGLVETILAVNKEDIEIEYDIEEVKMNINQALPCSLIINEVLMNVVEYTYSINEKIFLEVGICEKDGTVYLNINDRGNTISDVISTESLDCIGRQLIATLKKQINGSINFLQQEGEGSLVELSLKKEDIKGTGSSLLEYQQMKFEN</sequence>
<feature type="domain" description="PAS" evidence="8">
    <location>
        <begin position="2"/>
        <end position="50"/>
    </location>
</feature>
<comment type="caution">
    <text evidence="9">The sequence shown here is derived from an EMBL/GenBank/DDBJ whole genome shotgun (WGS) entry which is preliminary data.</text>
</comment>
<dbReference type="RefSeq" id="WP_165269089.1">
    <property type="nucleotide sequence ID" value="NZ_JAALLS010000013.1"/>
</dbReference>
<proteinExistence type="predicted"/>
<keyword evidence="7" id="KW-0067">ATP-binding</keyword>
<dbReference type="InterPro" id="IPR011495">
    <property type="entry name" value="Sig_transdc_His_kin_sub2_dim/P"/>
</dbReference>
<keyword evidence="5" id="KW-0547">Nucleotide-binding</keyword>
<keyword evidence="3" id="KW-0597">Phosphoprotein</keyword>
<gene>
    <name evidence="9" type="ORF">G3569_11045</name>
</gene>
<evidence type="ECO:0000256" key="2">
    <source>
        <dbReference type="ARBA" id="ARBA00012438"/>
    </source>
</evidence>
<dbReference type="EMBL" id="JAALLS010000013">
    <property type="protein sequence ID" value="NGP88895.1"/>
    <property type="molecule type" value="Genomic_DNA"/>
</dbReference>
<feature type="domain" description="PAS" evidence="8">
    <location>
        <begin position="124"/>
        <end position="194"/>
    </location>
</feature>
<protein>
    <recommendedName>
        <fullName evidence="2">histidine kinase</fullName>
        <ecNumber evidence="2">2.7.13.3</ecNumber>
    </recommendedName>
</protein>
<keyword evidence="6" id="KW-0418">Kinase</keyword>
<dbReference type="GO" id="GO:0004673">
    <property type="term" value="F:protein histidine kinase activity"/>
    <property type="evidence" value="ECO:0007669"/>
    <property type="project" value="UniProtKB-EC"/>
</dbReference>
<dbReference type="Gene3D" id="3.30.450.20">
    <property type="entry name" value="PAS domain"/>
    <property type="match status" value="3"/>
</dbReference>
<dbReference type="EC" id="2.7.13.3" evidence="2"/>
<feature type="domain" description="PAS" evidence="8">
    <location>
        <begin position="247"/>
        <end position="317"/>
    </location>
</feature>
<evidence type="ECO:0000256" key="1">
    <source>
        <dbReference type="ARBA" id="ARBA00000085"/>
    </source>
</evidence>
<dbReference type="Pfam" id="PF13426">
    <property type="entry name" value="PAS_9"/>
    <property type="match status" value="2"/>
</dbReference>
<dbReference type="InterPro" id="IPR036890">
    <property type="entry name" value="HATPase_C_sf"/>
</dbReference>
<organism evidence="9 10">
    <name type="scientific">Fodinibius halophilus</name>
    <dbReference type="NCBI Taxonomy" id="1736908"/>
    <lineage>
        <taxon>Bacteria</taxon>
        <taxon>Pseudomonadati</taxon>
        <taxon>Balneolota</taxon>
        <taxon>Balneolia</taxon>
        <taxon>Balneolales</taxon>
        <taxon>Balneolaceae</taxon>
        <taxon>Fodinibius</taxon>
    </lineage>
</organism>
<dbReference type="NCBIfam" id="TIGR00229">
    <property type="entry name" value="sensory_box"/>
    <property type="match status" value="3"/>
</dbReference>
<dbReference type="InterPro" id="IPR013656">
    <property type="entry name" value="PAS_4"/>
</dbReference>
<dbReference type="Proteomes" id="UP000479132">
    <property type="component" value="Unassembled WGS sequence"/>
</dbReference>
<dbReference type="GO" id="GO:0005524">
    <property type="term" value="F:ATP binding"/>
    <property type="evidence" value="ECO:0007669"/>
    <property type="project" value="UniProtKB-KW"/>
</dbReference>
<evidence type="ECO:0000256" key="6">
    <source>
        <dbReference type="ARBA" id="ARBA00022777"/>
    </source>
</evidence>
<evidence type="ECO:0000256" key="7">
    <source>
        <dbReference type="ARBA" id="ARBA00022840"/>
    </source>
</evidence>
<dbReference type="SUPFAM" id="SSF55785">
    <property type="entry name" value="PYP-like sensor domain (PAS domain)"/>
    <property type="match status" value="3"/>
</dbReference>
<dbReference type="Pfam" id="PF08448">
    <property type="entry name" value="PAS_4"/>
    <property type="match status" value="1"/>
</dbReference>
<keyword evidence="4" id="KW-0808">Transferase</keyword>
<dbReference type="Gene3D" id="3.30.565.10">
    <property type="entry name" value="Histidine kinase-like ATPase, C-terminal domain"/>
    <property type="match status" value="1"/>
</dbReference>
<evidence type="ECO:0000259" key="8">
    <source>
        <dbReference type="PROSITE" id="PS50112"/>
    </source>
</evidence>
<evidence type="ECO:0000256" key="3">
    <source>
        <dbReference type="ARBA" id="ARBA00022553"/>
    </source>
</evidence>